<dbReference type="FunFam" id="1.10.60.10:FF:000004">
    <property type="entry name" value="DtxR family transcriptional regulator"/>
    <property type="match status" value="1"/>
</dbReference>
<dbReference type="GO" id="GO:0046914">
    <property type="term" value="F:transition metal ion binding"/>
    <property type="evidence" value="ECO:0007669"/>
    <property type="project" value="InterPro"/>
</dbReference>
<dbReference type="Pfam" id="PF04023">
    <property type="entry name" value="FeoA"/>
    <property type="match status" value="1"/>
</dbReference>
<dbReference type="GeneID" id="14405937"/>
<geneLocation type="plasmid" evidence="9">
    <name>2</name>
</geneLocation>
<name>L0K3Q4_9EURY</name>
<dbReference type="InterPro" id="IPR007167">
    <property type="entry name" value="Fe-transptr_FeoA-like"/>
</dbReference>
<dbReference type="PROSITE" id="PS50944">
    <property type="entry name" value="HTH_DTXR"/>
    <property type="match status" value="1"/>
</dbReference>
<feature type="domain" description="HTH dtxR-type" evidence="8">
    <location>
        <begin position="1"/>
        <end position="59"/>
    </location>
</feature>
<dbReference type="GO" id="GO:0003700">
    <property type="term" value="F:DNA-binding transcription factor activity"/>
    <property type="evidence" value="ECO:0007669"/>
    <property type="project" value="InterPro"/>
</dbReference>
<dbReference type="GO" id="GO:0003677">
    <property type="term" value="F:DNA binding"/>
    <property type="evidence" value="ECO:0007669"/>
    <property type="project" value="UniProtKB-KW"/>
</dbReference>
<dbReference type="SMART" id="SM00529">
    <property type="entry name" value="HTH_DTXR"/>
    <property type="match status" value="1"/>
</dbReference>
<evidence type="ECO:0000313" key="9">
    <source>
        <dbReference type="EMBL" id="AGB39907.1"/>
    </source>
</evidence>
<dbReference type="Proteomes" id="UP000010878">
    <property type="component" value="Plasmid 2"/>
</dbReference>
<dbReference type="GO" id="GO:0046983">
    <property type="term" value="F:protein dimerization activity"/>
    <property type="evidence" value="ECO:0007669"/>
    <property type="project" value="InterPro"/>
</dbReference>
<dbReference type="InterPro" id="IPR036388">
    <property type="entry name" value="WH-like_DNA-bd_sf"/>
</dbReference>
<dbReference type="GO" id="GO:0005737">
    <property type="term" value="C:cytoplasm"/>
    <property type="evidence" value="ECO:0007669"/>
    <property type="project" value="UniProtKB-SubCell"/>
</dbReference>
<dbReference type="SUPFAM" id="SSF50037">
    <property type="entry name" value="C-terminal domain of transcriptional repressors"/>
    <property type="match status" value="1"/>
</dbReference>
<gene>
    <name evidence="9" type="ORF">Natoc_4211</name>
</gene>
<dbReference type="RefSeq" id="WP_015323338.1">
    <property type="nucleotide sequence ID" value="NC_019976.1"/>
</dbReference>
<evidence type="ECO:0000256" key="1">
    <source>
        <dbReference type="ARBA" id="ARBA00004496"/>
    </source>
</evidence>
<keyword evidence="10" id="KW-1185">Reference proteome</keyword>
<evidence type="ECO:0000256" key="2">
    <source>
        <dbReference type="ARBA" id="ARBA00007871"/>
    </source>
</evidence>
<comment type="similarity">
    <text evidence="2">Belongs to the DtxR/MntR family.</text>
</comment>
<dbReference type="InterPro" id="IPR001367">
    <property type="entry name" value="Fe_dep_repressor"/>
</dbReference>
<sequence length="221" mass="24957">MEDYSKAIYHLQQETDDEVRTSEIADHLDVTAPTVSNMLDKLEDQELINREKYKGVSLTLDGEQVALEVIRNHRLLESYLTEHLDYSWADVHDEADRLEHHISDELAARVAATLNDPETDPHGAPIPNSTLELPDKHVESVLSEFEEEAMIVEQVSDRDPEVLEYLSEHGIDLGTELVIRKVTPFGLYTLEPVEGGESVSLPEYVAQSVRVASVELAYIQH</sequence>
<comment type="subcellular location">
    <subcellularLocation>
        <location evidence="1">Cytoplasm</location>
    </subcellularLocation>
</comment>
<keyword evidence="6" id="KW-0238">DNA-binding</keyword>
<evidence type="ECO:0000256" key="3">
    <source>
        <dbReference type="ARBA" id="ARBA00011738"/>
    </source>
</evidence>
<dbReference type="InterPro" id="IPR050536">
    <property type="entry name" value="DtxR_MntR_Metal-Reg"/>
</dbReference>
<dbReference type="Pfam" id="PF02742">
    <property type="entry name" value="Fe_dep_repr_C"/>
    <property type="match status" value="1"/>
</dbReference>
<dbReference type="PANTHER" id="PTHR33238:SF7">
    <property type="entry name" value="IRON-DEPENDENT TRANSCRIPTIONAL REGULATOR"/>
    <property type="match status" value="1"/>
</dbReference>
<dbReference type="InterPro" id="IPR008988">
    <property type="entry name" value="Transcriptional_repressor_C"/>
</dbReference>
<comment type="subunit">
    <text evidence="3">Homodimer.</text>
</comment>
<dbReference type="EMBL" id="CP003931">
    <property type="protein sequence ID" value="AGB39907.1"/>
    <property type="molecule type" value="Genomic_DNA"/>
</dbReference>
<evidence type="ECO:0000313" key="10">
    <source>
        <dbReference type="Proteomes" id="UP000010878"/>
    </source>
</evidence>
<dbReference type="Gene3D" id="2.30.30.90">
    <property type="match status" value="1"/>
</dbReference>
<dbReference type="InterPro" id="IPR036390">
    <property type="entry name" value="WH_DNA-bd_sf"/>
</dbReference>
<dbReference type="SUPFAM" id="SSF46785">
    <property type="entry name" value="Winged helix' DNA-binding domain"/>
    <property type="match status" value="1"/>
</dbReference>
<dbReference type="Gene3D" id="1.10.60.10">
    <property type="entry name" value="Iron dependent repressor, metal binding and dimerisation domain"/>
    <property type="match status" value="1"/>
</dbReference>
<organism evidence="9 10">
    <name type="scientific">Natronococcus occultus SP4</name>
    <dbReference type="NCBI Taxonomy" id="694430"/>
    <lineage>
        <taxon>Archaea</taxon>
        <taxon>Methanobacteriati</taxon>
        <taxon>Methanobacteriota</taxon>
        <taxon>Stenosarchaea group</taxon>
        <taxon>Halobacteria</taxon>
        <taxon>Halobacteriales</taxon>
        <taxon>Natrialbaceae</taxon>
        <taxon>Natronococcus</taxon>
    </lineage>
</organism>
<evidence type="ECO:0000256" key="6">
    <source>
        <dbReference type="ARBA" id="ARBA00023125"/>
    </source>
</evidence>
<dbReference type="Pfam" id="PF01325">
    <property type="entry name" value="Fe_dep_repress"/>
    <property type="match status" value="1"/>
</dbReference>
<evidence type="ECO:0000259" key="8">
    <source>
        <dbReference type="PROSITE" id="PS50944"/>
    </source>
</evidence>
<dbReference type="Gene3D" id="1.10.10.10">
    <property type="entry name" value="Winged helix-like DNA-binding domain superfamily/Winged helix DNA-binding domain"/>
    <property type="match status" value="1"/>
</dbReference>
<proteinExistence type="inferred from homology"/>
<reference evidence="9 10" key="1">
    <citation type="submission" date="2012-11" db="EMBL/GenBank/DDBJ databases">
        <title>FINISHED of Natronococcus occultus SP4, DSM 3396.</title>
        <authorList>
            <consortium name="DOE Joint Genome Institute"/>
            <person name="Eisen J."/>
            <person name="Huntemann M."/>
            <person name="Wei C.-L."/>
            <person name="Han J."/>
            <person name="Detter J.C."/>
            <person name="Han C."/>
            <person name="Tapia R."/>
            <person name="Chen A."/>
            <person name="Kyrpides N."/>
            <person name="Mavromatis K."/>
            <person name="Markowitz V."/>
            <person name="Szeto E."/>
            <person name="Ivanova N."/>
            <person name="Mikhailova N."/>
            <person name="Ovchinnikova G."/>
            <person name="Pagani I."/>
            <person name="Pati A."/>
            <person name="Goodwin L."/>
            <person name="Nordberg H.P."/>
            <person name="Cantor M.N."/>
            <person name="Hua S.X."/>
            <person name="Woyke T."/>
            <person name="Eisen J."/>
            <person name="Klenk H.-P."/>
            <person name="Klenk H.-P."/>
        </authorList>
    </citation>
    <scope>NUCLEOTIDE SEQUENCE [LARGE SCALE GENOMIC DNA]</scope>
    <source>
        <strain evidence="9 10">SP4</strain>
        <plasmid evidence="10">Plasmid 2</plasmid>
    </source>
</reference>
<evidence type="ECO:0000256" key="4">
    <source>
        <dbReference type="ARBA" id="ARBA00023004"/>
    </source>
</evidence>
<keyword evidence="5" id="KW-0805">Transcription regulation</keyword>
<keyword evidence="7" id="KW-0804">Transcription</keyword>
<dbReference type="InterPro" id="IPR022689">
    <property type="entry name" value="Iron_dep_repressor"/>
</dbReference>
<protein>
    <submittedName>
        <fullName evidence="9">Mn-dependent transcriptional regulator</fullName>
    </submittedName>
</protein>
<dbReference type="SUPFAM" id="SSF47979">
    <property type="entry name" value="Iron-dependent repressor protein, dimerization domain"/>
    <property type="match status" value="1"/>
</dbReference>
<dbReference type="KEGG" id="nou:Natoc_4211"/>
<evidence type="ECO:0000256" key="5">
    <source>
        <dbReference type="ARBA" id="ARBA00023015"/>
    </source>
</evidence>
<dbReference type="HOGENOM" id="CLU_069532_0_2_2"/>
<dbReference type="AlphaFoldDB" id="L0K3Q4"/>
<dbReference type="InterPro" id="IPR022687">
    <property type="entry name" value="HTH_DTXR"/>
</dbReference>
<dbReference type="InterPro" id="IPR036421">
    <property type="entry name" value="Fe_dep_repressor_sf"/>
</dbReference>
<dbReference type="PANTHER" id="PTHR33238">
    <property type="entry name" value="IRON (METAL) DEPENDENT REPRESSOR, DTXR FAMILY"/>
    <property type="match status" value="1"/>
</dbReference>
<keyword evidence="9" id="KW-0614">Plasmid</keyword>
<accession>L0K3Q4</accession>
<keyword evidence="4" id="KW-0408">Iron</keyword>
<dbReference type="InterPro" id="IPR038157">
    <property type="entry name" value="FeoA_core_dom"/>
</dbReference>
<evidence type="ECO:0000256" key="7">
    <source>
        <dbReference type="ARBA" id="ARBA00023163"/>
    </source>
</evidence>